<dbReference type="RefSeq" id="WP_130069807.1">
    <property type="nucleotide sequence ID" value="NZ_RCXO01000003.1"/>
</dbReference>
<dbReference type="EMBL" id="RCXO01000003">
    <property type="protein sequence ID" value="RYT82208.1"/>
    <property type="molecule type" value="Genomic_DNA"/>
</dbReference>
<protein>
    <submittedName>
        <fullName evidence="1">6-bladed beta-propeller</fullName>
    </submittedName>
</protein>
<dbReference type="OrthoDB" id="1050233at2"/>
<gene>
    <name evidence="1" type="ORF">EAJ06_04315</name>
</gene>
<dbReference type="SUPFAM" id="SSF50969">
    <property type="entry name" value="YVTN repeat-like/Quinoprotein amine dehydrogenase"/>
    <property type="match status" value="1"/>
</dbReference>
<reference evidence="1 2" key="1">
    <citation type="journal article" date="2019" name="Science, e1252229">
        <title>Invertible promoters mediate bacterial phase variation, antibiotic resistance, and host adaptation in the gut.</title>
        <authorList>
            <person name="Jiang X."/>
            <person name="Hall A.B."/>
            <person name="Arthur T.D."/>
            <person name="Plichta D.R."/>
            <person name="Covington C.T."/>
            <person name="Poyet M."/>
            <person name="Crothers J."/>
            <person name="Moses P.L."/>
            <person name="Tolonen A.C."/>
            <person name="Vlamakis H."/>
            <person name="Alm E.J."/>
            <person name="Xavier R.J."/>
        </authorList>
    </citation>
    <scope>NUCLEOTIDE SEQUENCE [LARGE SCALE GENOMIC DNA]</scope>
    <source>
        <strain evidence="2">bf_0095</strain>
    </source>
</reference>
<organism evidence="1 2">
    <name type="scientific">Bacteroides intestinalis</name>
    <dbReference type="NCBI Taxonomy" id="329854"/>
    <lineage>
        <taxon>Bacteria</taxon>
        <taxon>Pseudomonadati</taxon>
        <taxon>Bacteroidota</taxon>
        <taxon>Bacteroidia</taxon>
        <taxon>Bacteroidales</taxon>
        <taxon>Bacteroidaceae</taxon>
        <taxon>Bacteroides</taxon>
    </lineage>
</organism>
<evidence type="ECO:0000313" key="2">
    <source>
        <dbReference type="Proteomes" id="UP000291191"/>
    </source>
</evidence>
<comment type="caution">
    <text evidence="1">The sequence shown here is derived from an EMBL/GenBank/DDBJ whole genome shotgun (WGS) entry which is preliminary data.</text>
</comment>
<dbReference type="AlphaFoldDB" id="A0A4Q5HJP4"/>
<proteinExistence type="predicted"/>
<sequence>MKYLLSFILFVLLWGCSNNSGVDKHLRHSGNIINVKELVREIVIDTPLIGGGARPYILDKYFILSDGYSEDNQIFLFDKKNFSYIAGVGHSGEGPDEITSLGELMPDVLHKRIYVADYGKMQISSYDLDSVLLNPDYLPKYKLEMNKAATPVMLSYGNDTLCYACCITAEPGKHFQESLVTWNMKTGDIHPLITGHPEVERKRIRYAVSFEKDLIAVSYDHHDLLATYDLQGNLKHYIYGPDWDNATSNAMIYYYGSICICNNHIIVGYSGERNPDAGNIHVSKLLVYDLDGNYIKTLNVGYNIIIFCYDSESNRIIMVLDDEIQFAYLDLDGLLG</sequence>
<name>A0A4Q5HJP4_9BACE</name>
<dbReference type="InterPro" id="IPR011044">
    <property type="entry name" value="Quino_amine_DH_bsu"/>
</dbReference>
<keyword evidence="2" id="KW-1185">Reference proteome</keyword>
<accession>A0A4Q5HJP4</accession>
<dbReference type="Proteomes" id="UP000291191">
    <property type="component" value="Unassembled WGS sequence"/>
</dbReference>
<evidence type="ECO:0000313" key="1">
    <source>
        <dbReference type="EMBL" id="RYT82208.1"/>
    </source>
</evidence>
<dbReference type="Pfam" id="PF17170">
    <property type="entry name" value="DUF5128"/>
    <property type="match status" value="1"/>
</dbReference>